<dbReference type="RefSeq" id="WP_145390457.1">
    <property type="nucleotide sequence ID" value="NZ_CP037423.1"/>
</dbReference>
<sequence length="293" mass="32771">MHQTLSPWFVSAGGVGTGLWVLVLAVCTTGPVKAENPNSDASGTEDRVADALQITTDAARQYDFQVAGTPPRSLRLHDESILKWSNPIAGEVYGNVFLWTDQGRPQVIGSIFQWYSPMTHGSHEFHSLASEPLTGARDGTLVWKSPGAGIRWQPVPDSTPPAESAAVRLRQARAISRAVQIEKTDRAGVSRRLRLLAQPLFRYSDASSNVRDGMLFVFVQGTDPEVFLMVEAIEAKAKLQWQFALVRMNSVKFVATYRDQEVWRTEIWPWNKVRNRRETYTSLGPFERETAGR</sequence>
<name>A0A518HZR1_9BACT</name>
<reference evidence="1 2" key="1">
    <citation type="submission" date="2019-03" db="EMBL/GenBank/DDBJ databases">
        <title>Deep-cultivation of Planctomycetes and their phenomic and genomic characterization uncovers novel biology.</title>
        <authorList>
            <person name="Wiegand S."/>
            <person name="Jogler M."/>
            <person name="Boedeker C."/>
            <person name="Pinto D."/>
            <person name="Vollmers J."/>
            <person name="Rivas-Marin E."/>
            <person name="Kohn T."/>
            <person name="Peeters S.H."/>
            <person name="Heuer A."/>
            <person name="Rast P."/>
            <person name="Oberbeckmann S."/>
            <person name="Bunk B."/>
            <person name="Jeske O."/>
            <person name="Meyerdierks A."/>
            <person name="Storesund J.E."/>
            <person name="Kallscheuer N."/>
            <person name="Luecker S."/>
            <person name="Lage O.M."/>
            <person name="Pohl T."/>
            <person name="Merkel B.J."/>
            <person name="Hornburger P."/>
            <person name="Mueller R.-W."/>
            <person name="Bruemmer F."/>
            <person name="Labrenz M."/>
            <person name="Spormann A.M."/>
            <person name="Op den Camp H."/>
            <person name="Overmann J."/>
            <person name="Amann R."/>
            <person name="Jetten M.S.M."/>
            <person name="Mascher T."/>
            <person name="Medema M.H."/>
            <person name="Devos D.P."/>
            <person name="Kaster A.-K."/>
            <person name="Ovreas L."/>
            <person name="Rohde M."/>
            <person name="Galperin M.Y."/>
            <person name="Jogler C."/>
        </authorList>
    </citation>
    <scope>NUCLEOTIDE SEQUENCE [LARGE SCALE GENOMIC DNA]</scope>
    <source>
        <strain evidence="1 2">Enr13</strain>
    </source>
</reference>
<dbReference type="KEGG" id="snep:Enr13x_62420"/>
<protein>
    <submittedName>
        <fullName evidence="1">Uncharacterized protein</fullName>
    </submittedName>
</protein>
<proteinExistence type="predicted"/>
<dbReference type="AlphaFoldDB" id="A0A518HZR1"/>
<dbReference type="OrthoDB" id="245195at2"/>
<keyword evidence="2" id="KW-1185">Reference proteome</keyword>
<accession>A0A518HZR1</accession>
<evidence type="ECO:0000313" key="1">
    <source>
        <dbReference type="EMBL" id="QDV46333.1"/>
    </source>
</evidence>
<gene>
    <name evidence="1" type="ORF">Enr13x_62420</name>
</gene>
<dbReference type="EMBL" id="CP037423">
    <property type="protein sequence ID" value="QDV46333.1"/>
    <property type="molecule type" value="Genomic_DNA"/>
</dbReference>
<evidence type="ECO:0000313" key="2">
    <source>
        <dbReference type="Proteomes" id="UP000319004"/>
    </source>
</evidence>
<dbReference type="Proteomes" id="UP000319004">
    <property type="component" value="Chromosome"/>
</dbReference>
<organism evidence="1 2">
    <name type="scientific">Stieleria neptunia</name>
    <dbReference type="NCBI Taxonomy" id="2527979"/>
    <lineage>
        <taxon>Bacteria</taxon>
        <taxon>Pseudomonadati</taxon>
        <taxon>Planctomycetota</taxon>
        <taxon>Planctomycetia</taxon>
        <taxon>Pirellulales</taxon>
        <taxon>Pirellulaceae</taxon>
        <taxon>Stieleria</taxon>
    </lineage>
</organism>